<keyword evidence="8" id="KW-0010">Activator</keyword>
<sequence>MSELTDGEMQVEEKQTLLDQEEEPTSRKRKLGGIQSDSNEEGEDNKPVDESLTKNNEENTEEPLLKPEESTNRNDGESNNEETVEQSSIPSSPRKQGSYDYDKLKWVVVRNDGKPDSMIKLIGLKSLFAKQLPKMPRSYIARLVLDRRHTSIAILQDKPELKNTDDEIVGGICYRAFPEMRFAEIAFCAVNANHQVKGYGSKLMNLFKNHAVQEGIEYFITYADNYAIGYFKKQGFSKTISMPKGRYSGLIKEYDGGTPMECYVHPSIDYTRIPELVQAQKDFIMSRISLTAQSHIVYDPLPHNFASAFFDGASSSSSRGNHNAARALQVPGMIAAGWTLNDLRQRAETQREIKSLKSDLLQMVHRIKEQQFAWPFLEPVDTKDVPDYLDVITKPIDLATIEKRIRSDNHYRTKEMFFADIQLMADNCKTYNDDGSMYVQCAKKLEKFLNDKLK</sequence>
<evidence type="ECO:0000256" key="4">
    <source>
        <dbReference type="ARBA" id="ARBA00022679"/>
    </source>
</evidence>
<keyword evidence="17" id="KW-1185">Reference proteome</keyword>
<evidence type="ECO:0000256" key="12">
    <source>
        <dbReference type="PROSITE-ProRule" id="PRU00035"/>
    </source>
</evidence>
<evidence type="ECO:0000256" key="11">
    <source>
        <dbReference type="ARBA" id="ARBA00023315"/>
    </source>
</evidence>
<dbReference type="Gene3D" id="3.40.630.30">
    <property type="match status" value="1"/>
</dbReference>
<evidence type="ECO:0000256" key="7">
    <source>
        <dbReference type="ARBA" id="ARBA00023117"/>
    </source>
</evidence>
<dbReference type="SUPFAM" id="SSF55729">
    <property type="entry name" value="Acyl-CoA N-acyltransferases (Nat)"/>
    <property type="match status" value="1"/>
</dbReference>
<dbReference type="PROSITE" id="PS50014">
    <property type="entry name" value="BROMODOMAIN_2"/>
    <property type="match status" value="1"/>
</dbReference>
<accession>A0A1Z5JFA8</accession>
<dbReference type="OrthoDB" id="1937912at2759"/>
<dbReference type="PANTHER" id="PTHR45750">
    <property type="entry name" value="GH11602P"/>
    <property type="match status" value="1"/>
</dbReference>
<feature type="region of interest" description="Disordered" evidence="13">
    <location>
        <begin position="1"/>
        <end position="97"/>
    </location>
</feature>
<evidence type="ECO:0000259" key="15">
    <source>
        <dbReference type="PROSITE" id="PS51186"/>
    </source>
</evidence>
<comment type="caution">
    <text evidence="16">The sequence shown here is derived from an EMBL/GenBank/DDBJ whole genome shotgun (WGS) entry which is preliminary data.</text>
</comment>
<evidence type="ECO:0000256" key="2">
    <source>
        <dbReference type="ARBA" id="ARBA00008607"/>
    </source>
</evidence>
<proteinExistence type="inferred from homology"/>
<evidence type="ECO:0000256" key="9">
    <source>
        <dbReference type="ARBA" id="ARBA00023163"/>
    </source>
</evidence>
<evidence type="ECO:0000256" key="8">
    <source>
        <dbReference type="ARBA" id="ARBA00023159"/>
    </source>
</evidence>
<keyword evidence="10" id="KW-0539">Nucleus</keyword>
<reference evidence="16 17" key="1">
    <citation type="journal article" date="2015" name="Plant Cell">
        <title>Oil accumulation by the oleaginous diatom Fistulifera solaris as revealed by the genome and transcriptome.</title>
        <authorList>
            <person name="Tanaka T."/>
            <person name="Maeda Y."/>
            <person name="Veluchamy A."/>
            <person name="Tanaka M."/>
            <person name="Abida H."/>
            <person name="Marechal E."/>
            <person name="Bowler C."/>
            <person name="Muto M."/>
            <person name="Sunaga Y."/>
            <person name="Tanaka M."/>
            <person name="Yoshino T."/>
            <person name="Taniguchi T."/>
            <person name="Fukuda Y."/>
            <person name="Nemoto M."/>
            <person name="Matsumoto M."/>
            <person name="Wong P.S."/>
            <person name="Aburatani S."/>
            <person name="Fujibuchi W."/>
        </authorList>
    </citation>
    <scope>NUCLEOTIDE SEQUENCE [LARGE SCALE GENOMIC DNA]</scope>
    <source>
        <strain evidence="16 17">JPCC DA0580</strain>
    </source>
</reference>
<dbReference type="PANTHER" id="PTHR45750:SF3">
    <property type="entry name" value="HISTONE ACETYLTRANSFERASE"/>
    <property type="match status" value="1"/>
</dbReference>
<name>A0A1Z5JFA8_FISSO</name>
<feature type="compositionally biased region" description="Acidic residues" evidence="13">
    <location>
        <begin position="1"/>
        <end position="10"/>
    </location>
</feature>
<dbReference type="InterPro" id="IPR036427">
    <property type="entry name" value="Bromodomain-like_sf"/>
</dbReference>
<feature type="domain" description="Bromo" evidence="14">
    <location>
        <begin position="368"/>
        <end position="439"/>
    </location>
</feature>
<feature type="compositionally biased region" description="Basic and acidic residues" evidence="13">
    <location>
        <begin position="44"/>
        <end position="76"/>
    </location>
</feature>
<dbReference type="PROSITE" id="PS00633">
    <property type="entry name" value="BROMODOMAIN_1"/>
    <property type="match status" value="1"/>
</dbReference>
<dbReference type="InterPro" id="IPR018359">
    <property type="entry name" value="Bromodomain_CS"/>
</dbReference>
<protein>
    <recommendedName>
        <fullName evidence="3">histone acetyltransferase</fullName>
        <ecNumber evidence="3">2.3.1.48</ecNumber>
    </recommendedName>
</protein>
<evidence type="ECO:0000256" key="6">
    <source>
        <dbReference type="ARBA" id="ARBA00023015"/>
    </source>
</evidence>
<keyword evidence="6" id="KW-0805">Transcription regulation</keyword>
<feature type="domain" description="N-acetyltransferase" evidence="15">
    <location>
        <begin position="111"/>
        <end position="265"/>
    </location>
</feature>
<dbReference type="InterPro" id="IPR001487">
    <property type="entry name" value="Bromodomain"/>
</dbReference>
<evidence type="ECO:0000313" key="16">
    <source>
        <dbReference type="EMBL" id="GAX12616.1"/>
    </source>
</evidence>
<keyword evidence="5" id="KW-0156">Chromatin regulator</keyword>
<dbReference type="GO" id="GO:0005634">
    <property type="term" value="C:nucleus"/>
    <property type="evidence" value="ECO:0007669"/>
    <property type="project" value="UniProtKB-SubCell"/>
</dbReference>
<keyword evidence="11 16" id="KW-0012">Acyltransferase</keyword>
<dbReference type="GO" id="GO:0045944">
    <property type="term" value="P:positive regulation of transcription by RNA polymerase II"/>
    <property type="evidence" value="ECO:0007669"/>
    <property type="project" value="TreeGrafter"/>
</dbReference>
<dbReference type="InterPro" id="IPR000182">
    <property type="entry name" value="GNAT_dom"/>
</dbReference>
<comment type="similarity">
    <text evidence="2">Belongs to the acetyltransferase family. GCN5 subfamily.</text>
</comment>
<dbReference type="Proteomes" id="UP000198406">
    <property type="component" value="Unassembled WGS sequence"/>
</dbReference>
<gene>
    <name evidence="16" type="ORF">FisN_13Lh077</name>
</gene>
<evidence type="ECO:0000256" key="13">
    <source>
        <dbReference type="SAM" id="MobiDB-lite"/>
    </source>
</evidence>
<dbReference type="EMBL" id="BDSP01000053">
    <property type="protein sequence ID" value="GAX12616.1"/>
    <property type="molecule type" value="Genomic_DNA"/>
</dbReference>
<dbReference type="PRINTS" id="PR00503">
    <property type="entry name" value="BROMODOMAIN"/>
</dbReference>
<dbReference type="InParanoid" id="A0A1Z5JFA8"/>
<comment type="subcellular location">
    <subcellularLocation>
        <location evidence="1">Nucleus</location>
    </subcellularLocation>
</comment>
<keyword evidence="7 12" id="KW-0103">Bromodomain</keyword>
<feature type="compositionally biased region" description="Polar residues" evidence="13">
    <location>
        <begin position="85"/>
        <end position="95"/>
    </location>
</feature>
<evidence type="ECO:0000256" key="1">
    <source>
        <dbReference type="ARBA" id="ARBA00004123"/>
    </source>
</evidence>
<dbReference type="CDD" id="cd04301">
    <property type="entry name" value="NAT_SF"/>
    <property type="match status" value="1"/>
</dbReference>
<keyword evidence="9" id="KW-0804">Transcription</keyword>
<evidence type="ECO:0000256" key="5">
    <source>
        <dbReference type="ARBA" id="ARBA00022853"/>
    </source>
</evidence>
<dbReference type="GO" id="GO:0000123">
    <property type="term" value="C:histone acetyltransferase complex"/>
    <property type="evidence" value="ECO:0007669"/>
    <property type="project" value="TreeGrafter"/>
</dbReference>
<dbReference type="GO" id="GO:0010484">
    <property type="term" value="F:histone H3 acetyltransferase activity"/>
    <property type="evidence" value="ECO:0007669"/>
    <property type="project" value="TreeGrafter"/>
</dbReference>
<dbReference type="Pfam" id="PF00583">
    <property type="entry name" value="Acetyltransf_1"/>
    <property type="match status" value="1"/>
</dbReference>
<dbReference type="PROSITE" id="PS51186">
    <property type="entry name" value="GNAT"/>
    <property type="match status" value="1"/>
</dbReference>
<evidence type="ECO:0000256" key="3">
    <source>
        <dbReference type="ARBA" id="ARBA00013184"/>
    </source>
</evidence>
<dbReference type="Gene3D" id="1.20.920.10">
    <property type="entry name" value="Bromodomain-like"/>
    <property type="match status" value="1"/>
</dbReference>
<organism evidence="16 17">
    <name type="scientific">Fistulifera solaris</name>
    <name type="common">Oleaginous diatom</name>
    <dbReference type="NCBI Taxonomy" id="1519565"/>
    <lineage>
        <taxon>Eukaryota</taxon>
        <taxon>Sar</taxon>
        <taxon>Stramenopiles</taxon>
        <taxon>Ochrophyta</taxon>
        <taxon>Bacillariophyta</taxon>
        <taxon>Bacillariophyceae</taxon>
        <taxon>Bacillariophycidae</taxon>
        <taxon>Naviculales</taxon>
        <taxon>Naviculaceae</taxon>
        <taxon>Fistulifera</taxon>
    </lineage>
</organism>
<evidence type="ECO:0000313" key="17">
    <source>
        <dbReference type="Proteomes" id="UP000198406"/>
    </source>
</evidence>
<dbReference type="SMART" id="SM00297">
    <property type="entry name" value="BROMO"/>
    <property type="match status" value="1"/>
</dbReference>
<dbReference type="InterPro" id="IPR037800">
    <property type="entry name" value="GCN5"/>
</dbReference>
<dbReference type="SUPFAM" id="SSF47370">
    <property type="entry name" value="Bromodomain"/>
    <property type="match status" value="1"/>
</dbReference>
<evidence type="ECO:0000256" key="10">
    <source>
        <dbReference type="ARBA" id="ARBA00023242"/>
    </source>
</evidence>
<keyword evidence="4 16" id="KW-0808">Transferase</keyword>
<evidence type="ECO:0000259" key="14">
    <source>
        <dbReference type="PROSITE" id="PS50014"/>
    </source>
</evidence>
<dbReference type="InterPro" id="IPR016181">
    <property type="entry name" value="Acyl_CoA_acyltransferase"/>
</dbReference>
<dbReference type="Pfam" id="PF00439">
    <property type="entry name" value="Bromodomain"/>
    <property type="match status" value="1"/>
</dbReference>
<dbReference type="AlphaFoldDB" id="A0A1Z5JFA8"/>
<dbReference type="EC" id="2.3.1.48" evidence="3"/>